<feature type="domain" description="Nudix hydrolase" evidence="3">
    <location>
        <begin position="20"/>
        <end position="180"/>
    </location>
</feature>
<accession>A0A1F8B851</accession>
<feature type="region of interest" description="Disordered" evidence="2">
    <location>
        <begin position="1"/>
        <end position="22"/>
    </location>
</feature>
<dbReference type="Pfam" id="PF00293">
    <property type="entry name" value="NUDIX"/>
    <property type="match status" value="1"/>
</dbReference>
<reference evidence="4 5" key="1">
    <citation type="journal article" date="2016" name="Nat. Commun.">
        <title>Thousands of microbial genomes shed light on interconnected biogeochemical processes in an aquifer system.</title>
        <authorList>
            <person name="Anantharaman K."/>
            <person name="Brown C.T."/>
            <person name="Hug L.A."/>
            <person name="Sharon I."/>
            <person name="Castelle C.J."/>
            <person name="Probst A.J."/>
            <person name="Thomas B.C."/>
            <person name="Singh A."/>
            <person name="Wilkins M.J."/>
            <person name="Karaoz U."/>
            <person name="Brodie E.L."/>
            <person name="Williams K.H."/>
            <person name="Hubbard S.S."/>
            <person name="Banfield J.F."/>
        </authorList>
    </citation>
    <scope>NUCLEOTIDE SEQUENCE [LARGE SCALE GENOMIC DNA]</scope>
</reference>
<dbReference type="GO" id="GO:0006754">
    <property type="term" value="P:ATP biosynthetic process"/>
    <property type="evidence" value="ECO:0007669"/>
    <property type="project" value="TreeGrafter"/>
</dbReference>
<dbReference type="InterPro" id="IPR051325">
    <property type="entry name" value="Nudix_hydrolase_domain"/>
</dbReference>
<comment type="caution">
    <text evidence="4">The sequence shown here is derived from an EMBL/GenBank/DDBJ whole genome shotgun (WGS) entry which is preliminary data.</text>
</comment>
<feature type="compositionally biased region" description="Basic and acidic residues" evidence="2">
    <location>
        <begin position="1"/>
        <end position="20"/>
    </location>
</feature>
<dbReference type="SUPFAM" id="SSF55811">
    <property type="entry name" value="Nudix"/>
    <property type="match status" value="1"/>
</dbReference>
<dbReference type="PANTHER" id="PTHR21340">
    <property type="entry name" value="DIADENOSINE 5,5-P1,P4-TETRAPHOSPHATE PYROPHOSPHOHYDROLASE MUTT"/>
    <property type="match status" value="1"/>
</dbReference>
<dbReference type="GO" id="GO:0006167">
    <property type="term" value="P:AMP biosynthetic process"/>
    <property type="evidence" value="ECO:0007669"/>
    <property type="project" value="TreeGrafter"/>
</dbReference>
<dbReference type="InterPro" id="IPR015797">
    <property type="entry name" value="NUDIX_hydrolase-like_dom_sf"/>
</dbReference>
<dbReference type="PROSITE" id="PS51462">
    <property type="entry name" value="NUDIX"/>
    <property type="match status" value="1"/>
</dbReference>
<dbReference type="Gene3D" id="3.90.79.10">
    <property type="entry name" value="Nucleoside Triphosphate Pyrophosphohydrolase"/>
    <property type="match status" value="1"/>
</dbReference>
<dbReference type="GO" id="GO:0004081">
    <property type="term" value="F:bis(5'-nucleosyl)-tetraphosphatase (asymmetrical) activity"/>
    <property type="evidence" value="ECO:0007669"/>
    <property type="project" value="TreeGrafter"/>
</dbReference>
<evidence type="ECO:0000259" key="3">
    <source>
        <dbReference type="PROSITE" id="PS51462"/>
    </source>
</evidence>
<sequence>MEKRNKKQEKLSDFSDRSTSREFSAGGVVFKKAKEEKSRKKRVLWLVTKSSPSKIYPKSYWRFPKGWLDDEYGGKKPGALARGERKATEKEIQDAALREVQEEAGVKAKIIKKIGSERYFYKIKERLITKFVTFYLMEWQKDLPEGFGSETSKVEWLVYDEARKKLLHSGERKVLDKAEESFRFGNSGKSVIIGAQGEVA</sequence>
<dbReference type="Proteomes" id="UP000176404">
    <property type="component" value="Unassembled WGS sequence"/>
</dbReference>
<protein>
    <recommendedName>
        <fullName evidence="3">Nudix hydrolase domain-containing protein</fullName>
    </recommendedName>
</protein>
<proteinExistence type="predicted"/>
<dbReference type="InterPro" id="IPR000086">
    <property type="entry name" value="NUDIX_hydrolase_dom"/>
</dbReference>
<evidence type="ECO:0000256" key="1">
    <source>
        <dbReference type="ARBA" id="ARBA00022801"/>
    </source>
</evidence>
<evidence type="ECO:0000313" key="5">
    <source>
        <dbReference type="Proteomes" id="UP000176404"/>
    </source>
</evidence>
<dbReference type="EMBL" id="MGHD01000007">
    <property type="protein sequence ID" value="OGM60212.1"/>
    <property type="molecule type" value="Genomic_DNA"/>
</dbReference>
<organism evidence="4 5">
    <name type="scientific">Candidatus Woesebacteria bacterium RIFCSPLOWO2_01_FULL_39_10b</name>
    <dbReference type="NCBI Taxonomy" id="1802517"/>
    <lineage>
        <taxon>Bacteria</taxon>
        <taxon>Candidatus Woeseibacteriota</taxon>
    </lineage>
</organism>
<dbReference type="PANTHER" id="PTHR21340:SF0">
    <property type="entry name" value="BIS(5'-NUCLEOSYL)-TETRAPHOSPHATASE [ASYMMETRICAL]"/>
    <property type="match status" value="1"/>
</dbReference>
<dbReference type="AlphaFoldDB" id="A0A1F8B851"/>
<dbReference type="STRING" id="1802517.A2892_04150"/>
<keyword evidence="1" id="KW-0378">Hydrolase</keyword>
<evidence type="ECO:0000313" key="4">
    <source>
        <dbReference type="EMBL" id="OGM60212.1"/>
    </source>
</evidence>
<gene>
    <name evidence="4" type="ORF">A2892_04150</name>
</gene>
<evidence type="ECO:0000256" key="2">
    <source>
        <dbReference type="SAM" id="MobiDB-lite"/>
    </source>
</evidence>
<name>A0A1F8B851_9BACT</name>